<accession>A0A2N3XZH2</accession>
<dbReference type="SUPFAM" id="SSF53474">
    <property type="entry name" value="alpha/beta-Hydrolases"/>
    <property type="match status" value="1"/>
</dbReference>
<dbReference type="OrthoDB" id="5902829at2"/>
<sequence>MIVTSDGVRLEAAWHQGGADAVVLAHGITADLEEQGLFRILADRLAAAGFSVLRFSFRGHGRSEGRPRDMTIAGERLDLRAAVESVERPVSVVASSFGAVSTTLSLGELPIDSVVLWQPVLDLRRTFLEPELPRGRQLYSDLSSLQQTGFLDIEGRFELGAHLFEEFAELDPRPAFLASDIPALVVHGDADEHVSYEVAREVAARRPRTDWHRVRGGGHGFRDVEREVIDVTVSWLLDQADVSAAQPQPPA</sequence>
<dbReference type="PANTHER" id="PTHR42886">
    <property type="entry name" value="RE40534P-RELATED"/>
    <property type="match status" value="1"/>
</dbReference>
<dbReference type="RefSeq" id="WP_010696345.1">
    <property type="nucleotide sequence ID" value="NZ_CP061007.1"/>
</dbReference>
<comment type="caution">
    <text evidence="2">The sequence shown here is derived from an EMBL/GenBank/DDBJ whole genome shotgun (WGS) entry which is preliminary data.</text>
</comment>
<dbReference type="InterPro" id="IPR000073">
    <property type="entry name" value="AB_hydrolase_1"/>
</dbReference>
<feature type="domain" description="AB hydrolase-1" evidence="1">
    <location>
        <begin position="22"/>
        <end position="221"/>
    </location>
</feature>
<keyword evidence="3" id="KW-1185">Reference proteome</keyword>
<gene>
    <name evidence="2" type="ORF">A8926_3871</name>
</gene>
<keyword evidence="2" id="KW-0378">Hydrolase</keyword>
<dbReference type="Pfam" id="PF12697">
    <property type="entry name" value="Abhydrolase_6"/>
    <property type="match status" value="1"/>
</dbReference>
<dbReference type="EMBL" id="PJNB01000001">
    <property type="protein sequence ID" value="PKW16077.1"/>
    <property type="molecule type" value="Genomic_DNA"/>
</dbReference>
<dbReference type="STRING" id="994479.GCA_000194155_03346"/>
<proteinExistence type="predicted"/>
<protein>
    <submittedName>
        <fullName evidence="2">Alpha-beta hydrolase superfamily lysophospholipase</fullName>
    </submittedName>
</protein>
<dbReference type="Proteomes" id="UP000233786">
    <property type="component" value="Unassembled WGS sequence"/>
</dbReference>
<name>A0A2N3XZH2_SACSN</name>
<reference evidence="2" key="1">
    <citation type="submission" date="2017-12" db="EMBL/GenBank/DDBJ databases">
        <title>Sequencing the genomes of 1000 Actinobacteria strains.</title>
        <authorList>
            <person name="Klenk H.-P."/>
        </authorList>
    </citation>
    <scope>NUCLEOTIDE SEQUENCE [LARGE SCALE GENOMIC DNA]</scope>
    <source>
        <strain evidence="2">DSM 44228</strain>
    </source>
</reference>
<dbReference type="InterPro" id="IPR029058">
    <property type="entry name" value="AB_hydrolase_fold"/>
</dbReference>
<dbReference type="Gene3D" id="3.40.50.1820">
    <property type="entry name" value="alpha/beta hydrolase"/>
    <property type="match status" value="1"/>
</dbReference>
<dbReference type="PANTHER" id="PTHR42886:SF29">
    <property type="entry name" value="PUMMELIG, ISOFORM A"/>
    <property type="match status" value="1"/>
</dbReference>
<dbReference type="AlphaFoldDB" id="A0A2N3XZH2"/>
<evidence type="ECO:0000259" key="1">
    <source>
        <dbReference type="Pfam" id="PF12697"/>
    </source>
</evidence>
<evidence type="ECO:0000313" key="3">
    <source>
        <dbReference type="Proteomes" id="UP000233786"/>
    </source>
</evidence>
<dbReference type="GO" id="GO:0016787">
    <property type="term" value="F:hydrolase activity"/>
    <property type="evidence" value="ECO:0007669"/>
    <property type="project" value="UniProtKB-KW"/>
</dbReference>
<organism evidence="2 3">
    <name type="scientific">Saccharopolyspora spinosa</name>
    <dbReference type="NCBI Taxonomy" id="60894"/>
    <lineage>
        <taxon>Bacteria</taxon>
        <taxon>Bacillati</taxon>
        <taxon>Actinomycetota</taxon>
        <taxon>Actinomycetes</taxon>
        <taxon>Pseudonocardiales</taxon>
        <taxon>Pseudonocardiaceae</taxon>
        <taxon>Saccharopolyspora</taxon>
    </lineage>
</organism>
<evidence type="ECO:0000313" key="2">
    <source>
        <dbReference type="EMBL" id="PKW16077.1"/>
    </source>
</evidence>